<keyword evidence="3" id="KW-1185">Reference proteome</keyword>
<gene>
    <name evidence="2" type="ORF">FWILDA_LOCUS16652</name>
</gene>
<feature type="non-terminal residue" evidence="2">
    <location>
        <position position="1"/>
    </location>
</feature>
<evidence type="ECO:0000313" key="2">
    <source>
        <dbReference type="EMBL" id="CAI2194590.1"/>
    </source>
</evidence>
<reference evidence="2" key="1">
    <citation type="submission" date="2022-08" db="EMBL/GenBank/DDBJ databases">
        <authorList>
            <person name="Kallberg Y."/>
            <person name="Tangrot J."/>
            <person name="Rosling A."/>
        </authorList>
    </citation>
    <scope>NUCLEOTIDE SEQUENCE</scope>
    <source>
        <strain evidence="2">Wild A</strain>
    </source>
</reference>
<evidence type="ECO:0000313" key="3">
    <source>
        <dbReference type="Proteomes" id="UP001153678"/>
    </source>
</evidence>
<dbReference type="AlphaFoldDB" id="A0A9W4T7G1"/>
<proteinExistence type="predicted"/>
<evidence type="ECO:0000256" key="1">
    <source>
        <dbReference type="SAM" id="Coils"/>
    </source>
</evidence>
<feature type="coiled-coil region" evidence="1">
    <location>
        <begin position="46"/>
        <end position="73"/>
    </location>
</feature>
<comment type="caution">
    <text evidence="2">The sequence shown here is derived from an EMBL/GenBank/DDBJ whole genome shotgun (WGS) entry which is preliminary data.</text>
</comment>
<keyword evidence="1" id="KW-0175">Coiled coil</keyword>
<protein>
    <submittedName>
        <fullName evidence="2">11248_t:CDS:1</fullName>
    </submittedName>
</protein>
<organism evidence="2 3">
    <name type="scientific">Funneliformis geosporum</name>
    <dbReference type="NCBI Taxonomy" id="1117311"/>
    <lineage>
        <taxon>Eukaryota</taxon>
        <taxon>Fungi</taxon>
        <taxon>Fungi incertae sedis</taxon>
        <taxon>Mucoromycota</taxon>
        <taxon>Glomeromycotina</taxon>
        <taxon>Glomeromycetes</taxon>
        <taxon>Glomerales</taxon>
        <taxon>Glomeraceae</taxon>
        <taxon>Funneliformis</taxon>
    </lineage>
</organism>
<dbReference type="Proteomes" id="UP001153678">
    <property type="component" value="Unassembled WGS sequence"/>
</dbReference>
<sequence>ECQDYEDELIEVIKARLEIKGRIEREITELINDGRGLRKFTDPKTIEEVTNRIKSMERKAKDKEDHATQLIAEKIDSGFEEEEQFDEQIEEKVIEESKEPISELEKLAIIKFLDKLAFNSYYYPRLEKENPVSVRKVQKAIFIEDEMIKYAETIKEINLKEKVEKIRSQRVGDIYHFVQNIKGGSGKPEEAKKVLVEFANILKQEVKKEAGVEFTDLPTEKQDLLKIDFEADQNNSARKLAESKKKLLAPFKKQSSNKNNEEKD</sequence>
<accession>A0A9W4T7G1</accession>
<dbReference type="EMBL" id="CAMKVN010011125">
    <property type="protein sequence ID" value="CAI2194590.1"/>
    <property type="molecule type" value="Genomic_DNA"/>
</dbReference>
<name>A0A9W4T7G1_9GLOM</name>